<dbReference type="Pfam" id="PF00672">
    <property type="entry name" value="HAMP"/>
    <property type="match status" value="1"/>
</dbReference>
<evidence type="ECO:0000313" key="13">
    <source>
        <dbReference type="EMBL" id="GFK93046.1"/>
    </source>
</evidence>
<dbReference type="PANTHER" id="PTHR32089:SF112">
    <property type="entry name" value="LYSOZYME-LIKE PROTEIN-RELATED"/>
    <property type="match status" value="1"/>
</dbReference>
<keyword evidence="2" id="KW-1003">Cell membrane</keyword>
<proteinExistence type="inferred from homology"/>
<dbReference type="Gene3D" id="6.10.340.10">
    <property type="match status" value="1"/>
</dbReference>
<evidence type="ECO:0000256" key="4">
    <source>
        <dbReference type="ARBA" id="ARBA00022989"/>
    </source>
</evidence>
<reference evidence="13 14" key="2">
    <citation type="submission" date="2020-05" db="EMBL/GenBank/DDBJ databases">
        <title>Draft genome sequence of Desulfovibrio sp. strainFSS-1.</title>
        <authorList>
            <person name="Shimoshige H."/>
            <person name="Kobayashi H."/>
            <person name="Maekawa T."/>
        </authorList>
    </citation>
    <scope>NUCLEOTIDE SEQUENCE [LARGE SCALE GENOMIC DNA]</scope>
    <source>
        <strain evidence="13 14">SIID29052-01</strain>
    </source>
</reference>
<evidence type="ECO:0000259" key="11">
    <source>
        <dbReference type="PROSITE" id="PS50111"/>
    </source>
</evidence>
<dbReference type="InterPro" id="IPR003660">
    <property type="entry name" value="HAMP_dom"/>
</dbReference>
<dbReference type="PROSITE" id="PS50885">
    <property type="entry name" value="HAMP"/>
    <property type="match status" value="1"/>
</dbReference>
<dbReference type="Pfam" id="PF00015">
    <property type="entry name" value="MCPsignal"/>
    <property type="match status" value="1"/>
</dbReference>
<keyword evidence="4 10" id="KW-1133">Transmembrane helix</keyword>
<dbReference type="RefSeq" id="WP_173081669.1">
    <property type="nucleotide sequence ID" value="NZ_BLTE01000002.1"/>
</dbReference>
<evidence type="ECO:0000256" key="2">
    <source>
        <dbReference type="ARBA" id="ARBA00022475"/>
    </source>
</evidence>
<keyword evidence="6 8" id="KW-0807">Transducer</keyword>
<dbReference type="InterPro" id="IPR004089">
    <property type="entry name" value="MCPsignal_dom"/>
</dbReference>
<dbReference type="GO" id="GO:0005886">
    <property type="term" value="C:plasma membrane"/>
    <property type="evidence" value="ECO:0007669"/>
    <property type="project" value="UniProtKB-SubCell"/>
</dbReference>
<dbReference type="SUPFAM" id="SSF58104">
    <property type="entry name" value="Methyl-accepting chemotaxis protein (MCP) signaling domain"/>
    <property type="match status" value="1"/>
</dbReference>
<dbReference type="Gene3D" id="3.30.450.20">
    <property type="entry name" value="PAS domain"/>
    <property type="match status" value="1"/>
</dbReference>
<dbReference type="PANTHER" id="PTHR32089">
    <property type="entry name" value="METHYL-ACCEPTING CHEMOTAXIS PROTEIN MCPB"/>
    <property type="match status" value="1"/>
</dbReference>
<gene>
    <name evidence="13" type="primary">mcp4_1</name>
    <name evidence="13" type="ORF">NNJEOMEG_00875</name>
</gene>
<comment type="similarity">
    <text evidence="7">Belongs to the methyl-accepting chemotaxis (MCP) protein family.</text>
</comment>
<dbReference type="Gene3D" id="1.10.287.950">
    <property type="entry name" value="Methyl-accepting chemotaxis protein"/>
    <property type="match status" value="1"/>
</dbReference>
<evidence type="ECO:0000259" key="12">
    <source>
        <dbReference type="PROSITE" id="PS50885"/>
    </source>
</evidence>
<dbReference type="SMART" id="SM00304">
    <property type="entry name" value="HAMP"/>
    <property type="match status" value="1"/>
</dbReference>
<feature type="domain" description="HAMP" evidence="12">
    <location>
        <begin position="245"/>
        <end position="298"/>
    </location>
</feature>
<keyword evidence="14" id="KW-1185">Reference proteome</keyword>
<dbReference type="EMBL" id="BLTE01000002">
    <property type="protein sequence ID" value="GFK93046.1"/>
    <property type="molecule type" value="Genomic_DNA"/>
</dbReference>
<dbReference type="Proteomes" id="UP000494245">
    <property type="component" value="Unassembled WGS sequence"/>
</dbReference>
<evidence type="ECO:0000256" key="7">
    <source>
        <dbReference type="ARBA" id="ARBA00029447"/>
    </source>
</evidence>
<dbReference type="CDD" id="cd06225">
    <property type="entry name" value="HAMP"/>
    <property type="match status" value="1"/>
</dbReference>
<evidence type="ECO:0000256" key="5">
    <source>
        <dbReference type="ARBA" id="ARBA00023136"/>
    </source>
</evidence>
<keyword evidence="3 10" id="KW-0812">Transmembrane</keyword>
<evidence type="ECO:0000256" key="6">
    <source>
        <dbReference type="ARBA" id="ARBA00023224"/>
    </source>
</evidence>
<comment type="subcellular location">
    <subcellularLocation>
        <location evidence="1">Cell membrane</location>
        <topology evidence="1">Multi-pass membrane protein</topology>
    </subcellularLocation>
</comment>
<dbReference type="AlphaFoldDB" id="A0A6V8LTB1"/>
<dbReference type="SMART" id="SM00283">
    <property type="entry name" value="MA"/>
    <property type="match status" value="1"/>
</dbReference>
<name>A0A6V8LTB1_9BACT</name>
<evidence type="ECO:0000313" key="14">
    <source>
        <dbReference type="Proteomes" id="UP000494245"/>
    </source>
</evidence>
<protein>
    <submittedName>
        <fullName evidence="13">Methyl-accepting chemotaxis protein 4</fullName>
    </submittedName>
</protein>
<dbReference type="InterPro" id="IPR004010">
    <property type="entry name" value="Double_Cache_2"/>
</dbReference>
<organism evidence="13 14">
    <name type="scientific">Fundidesulfovibrio magnetotacticus</name>
    <dbReference type="NCBI Taxonomy" id="2730080"/>
    <lineage>
        <taxon>Bacteria</taxon>
        <taxon>Pseudomonadati</taxon>
        <taxon>Thermodesulfobacteriota</taxon>
        <taxon>Desulfovibrionia</taxon>
        <taxon>Desulfovibrionales</taxon>
        <taxon>Desulfovibrionaceae</taxon>
        <taxon>Fundidesulfovibrio</taxon>
    </lineage>
</organism>
<dbReference type="SMART" id="SM01049">
    <property type="entry name" value="Cache_2"/>
    <property type="match status" value="1"/>
</dbReference>
<dbReference type="GO" id="GO:0007165">
    <property type="term" value="P:signal transduction"/>
    <property type="evidence" value="ECO:0007669"/>
    <property type="project" value="UniProtKB-KW"/>
</dbReference>
<feature type="domain" description="Methyl-accepting transducer" evidence="11">
    <location>
        <begin position="346"/>
        <end position="582"/>
    </location>
</feature>
<dbReference type="InterPro" id="IPR033480">
    <property type="entry name" value="sCache_2"/>
</dbReference>
<dbReference type="Pfam" id="PF08269">
    <property type="entry name" value="dCache_2"/>
    <property type="match status" value="1"/>
</dbReference>
<evidence type="ECO:0000256" key="9">
    <source>
        <dbReference type="SAM" id="Coils"/>
    </source>
</evidence>
<dbReference type="CDD" id="cd11386">
    <property type="entry name" value="MCP_signal"/>
    <property type="match status" value="1"/>
</dbReference>
<keyword evidence="5 10" id="KW-0472">Membrane</keyword>
<keyword evidence="9" id="KW-0175">Coiled coil</keyword>
<feature type="transmembrane region" description="Helical" evidence="10">
    <location>
        <begin position="18"/>
        <end position="38"/>
    </location>
</feature>
<evidence type="ECO:0000256" key="10">
    <source>
        <dbReference type="SAM" id="Phobius"/>
    </source>
</evidence>
<evidence type="ECO:0000256" key="3">
    <source>
        <dbReference type="ARBA" id="ARBA00022692"/>
    </source>
</evidence>
<sequence>MAPSILQRLADTRLTIKFLAVSLLSLALFAAALFGVILPRTERELLDVHKHALHSLVGSVDSLLAEYERQVKQGELTLAEAQKRALQRIKTLRYGQGDYFWIHDLTGPVPRMVMHPTVPALDGKILDDPKFTCATTAQKGHPGTLEPLPAKANLFAALNQAARESGQGFVVYEWPKPIQGGGVTSQLFPKLSYGKVFAPWGWVIGSGVYIDDIDSTLRALRLLGLAVLAAVFVVALAATVWLTRAFVGRQVDALVAYAGRIAQGDLQAALPPADFKAELGVLKNALTAMVDQLRQSLALAEDKGREAETQARLAQEQTRLAQHAQAQAEQAKREGELAAAAAMTQAAQGIQHVAAELSALLDQAVDATNQQRQGALRNARDVETVTQALANVTQLAEQVANLANDASGKAHSGSDVVKHSSQAIQAVNQQAQALSQSMNQLGGQAQAIGAILTTIADIADQTNLLALNAAIEAARAGDAGRGFAVVADEVRKLAEKTMTATQEVSRAVSAIQAGARDNVQRMDQAAKAIDDANTLSIQSGQVFNDIVDIVGRSARQTSTIAAESGAQSQAMRQLAGAMDEISSLADHVARNASDSLDALHRLENEQHTLNNVIRRFDQDSAGKALPR</sequence>
<reference evidence="13 14" key="1">
    <citation type="submission" date="2020-04" db="EMBL/GenBank/DDBJ databases">
        <authorList>
            <consortium name="Desulfovibrio sp. FSS-1 genome sequencing consortium"/>
            <person name="Shimoshige H."/>
            <person name="Kobayashi H."/>
            <person name="Maekawa T."/>
        </authorList>
    </citation>
    <scope>NUCLEOTIDE SEQUENCE [LARGE SCALE GENOMIC DNA]</scope>
    <source>
        <strain evidence="13 14">SIID29052-01</strain>
    </source>
</reference>
<feature type="coiled-coil region" evidence="9">
    <location>
        <begin position="283"/>
        <end position="334"/>
    </location>
</feature>
<comment type="caution">
    <text evidence="13">The sequence shown here is derived from an EMBL/GenBank/DDBJ whole genome shotgun (WGS) entry which is preliminary data.</text>
</comment>
<feature type="transmembrane region" description="Helical" evidence="10">
    <location>
        <begin position="222"/>
        <end position="242"/>
    </location>
</feature>
<accession>A0A6V8LTB1</accession>
<evidence type="ECO:0000256" key="1">
    <source>
        <dbReference type="ARBA" id="ARBA00004651"/>
    </source>
</evidence>
<dbReference type="PROSITE" id="PS50111">
    <property type="entry name" value="CHEMOTAXIS_TRANSDUC_2"/>
    <property type="match status" value="1"/>
</dbReference>
<evidence type="ECO:0000256" key="8">
    <source>
        <dbReference type="PROSITE-ProRule" id="PRU00284"/>
    </source>
</evidence>